<dbReference type="GeneID" id="84232416"/>
<evidence type="ECO:0000313" key="1">
    <source>
        <dbReference type="EMBL" id="WMW23825.1"/>
    </source>
</evidence>
<organism evidence="1 2">
    <name type="scientific">Methanolobus sediminis</name>
    <dbReference type="NCBI Taxonomy" id="3072978"/>
    <lineage>
        <taxon>Archaea</taxon>
        <taxon>Methanobacteriati</taxon>
        <taxon>Methanobacteriota</taxon>
        <taxon>Stenosarchaea group</taxon>
        <taxon>Methanomicrobia</taxon>
        <taxon>Methanosarcinales</taxon>
        <taxon>Methanosarcinaceae</taxon>
        <taxon>Methanolobus</taxon>
    </lineage>
</organism>
<sequence>MYDEAAGMLTDNELEVVTVDSLIADDKRSFNFSILSIVSINNRFKNFLKYELFNTFYQSKLSPNPTNKIL</sequence>
<accession>A0AA51UKU5</accession>
<dbReference type="EMBL" id="CP133592">
    <property type="protein sequence ID" value="WMW23825.1"/>
    <property type="molecule type" value="Genomic_DNA"/>
</dbReference>
<evidence type="ECO:0000313" key="2">
    <source>
        <dbReference type="Proteomes" id="UP001182908"/>
    </source>
</evidence>
<dbReference type="RefSeq" id="WP_309309644.1">
    <property type="nucleotide sequence ID" value="NZ_CP133592.1"/>
</dbReference>
<gene>
    <name evidence="1" type="ORF">RE474_06825</name>
</gene>
<dbReference type="AlphaFoldDB" id="A0AA51UKU5"/>
<protein>
    <submittedName>
        <fullName evidence="1">Uncharacterized protein</fullName>
    </submittedName>
</protein>
<reference evidence="1 2" key="1">
    <citation type="submission" date="2023-08" db="EMBL/GenBank/DDBJ databases">
        <title>Methanolobus mangrovi sp. nov. and Methanolobus sediminis sp. nov, two novel methylotrophic methanogens isolated from mangrove sediments in China.</title>
        <authorList>
            <person name="Zhou J."/>
        </authorList>
    </citation>
    <scope>NUCLEOTIDE SEQUENCE [LARGE SCALE GENOMIC DNA]</scope>
    <source>
        <strain evidence="1 2">FTZ6</strain>
    </source>
</reference>
<keyword evidence="2" id="KW-1185">Reference proteome</keyword>
<dbReference type="KEGG" id="mseb:RE474_06825"/>
<proteinExistence type="predicted"/>
<dbReference type="Proteomes" id="UP001182908">
    <property type="component" value="Chromosome"/>
</dbReference>
<name>A0AA51UKU5_9EURY</name>